<proteinExistence type="inferred from homology"/>
<dbReference type="eggNOG" id="COG0792">
    <property type="taxonomic scope" value="Bacteria"/>
</dbReference>
<gene>
    <name evidence="3" type="ORF">C41B8_04766</name>
</gene>
<dbReference type="AlphaFoldDB" id="A0A084IP81"/>
<dbReference type="GO" id="GO:0003676">
    <property type="term" value="F:nucleic acid binding"/>
    <property type="evidence" value="ECO:0007669"/>
    <property type="project" value="InterPro"/>
</dbReference>
<dbReference type="NCBIfam" id="TIGR00252">
    <property type="entry name" value="YraN family protein"/>
    <property type="match status" value="1"/>
</dbReference>
<accession>A0A084IP81</accession>
<dbReference type="HAMAP" id="MF_00048">
    <property type="entry name" value="UPF0102"/>
    <property type="match status" value="1"/>
</dbReference>
<dbReference type="Proteomes" id="UP000028302">
    <property type="component" value="Unassembled WGS sequence"/>
</dbReference>
<comment type="similarity">
    <text evidence="1 2">Belongs to the UPF0102 family.</text>
</comment>
<dbReference type="Pfam" id="PF02021">
    <property type="entry name" value="UPF0102"/>
    <property type="match status" value="1"/>
</dbReference>
<evidence type="ECO:0000256" key="1">
    <source>
        <dbReference type="ARBA" id="ARBA00006738"/>
    </source>
</evidence>
<reference evidence="3 4" key="1">
    <citation type="submission" date="2013-03" db="EMBL/GenBank/DDBJ databases">
        <title>Salinisphaera hydrothermalis C41B8 Genome Sequencing.</title>
        <authorList>
            <person name="Li C."/>
            <person name="Lai Q."/>
            <person name="Shao Z."/>
        </authorList>
    </citation>
    <scope>NUCLEOTIDE SEQUENCE [LARGE SCALE GENOMIC DNA]</scope>
    <source>
        <strain evidence="3 4">C41B8</strain>
    </source>
</reference>
<dbReference type="EMBL" id="APNK01000004">
    <property type="protein sequence ID" value="KEZ78515.1"/>
    <property type="molecule type" value="Genomic_DNA"/>
</dbReference>
<dbReference type="OrthoDB" id="9794876at2"/>
<dbReference type="NCBIfam" id="NF009150">
    <property type="entry name" value="PRK12497.1-3"/>
    <property type="match status" value="1"/>
</dbReference>
<dbReference type="PANTHER" id="PTHR34039:SF1">
    <property type="entry name" value="UPF0102 PROTEIN YRAN"/>
    <property type="match status" value="1"/>
</dbReference>
<keyword evidence="4" id="KW-1185">Reference proteome</keyword>
<sequence>MVLGRLSRRDVGRDAESRVDRAARRRGWRRVARNFNVRGGELDLVYRTADMLVVVEVRYRSRDDYGGAVASVTPAKQRRIVHATRHLLTTHPEYAELAVRFDVVGVNDSDTLNWIENAFYAE</sequence>
<comment type="caution">
    <text evidence="3">The sequence shown here is derived from an EMBL/GenBank/DDBJ whole genome shotgun (WGS) entry which is preliminary data.</text>
</comment>
<protein>
    <recommendedName>
        <fullName evidence="2">UPF0102 protein C41B8_04766</fullName>
    </recommendedName>
</protein>
<dbReference type="InterPro" id="IPR011856">
    <property type="entry name" value="tRNA_endonuc-like_dom_sf"/>
</dbReference>
<dbReference type="PANTHER" id="PTHR34039">
    <property type="entry name" value="UPF0102 PROTEIN YRAN"/>
    <property type="match status" value="1"/>
</dbReference>
<evidence type="ECO:0000313" key="3">
    <source>
        <dbReference type="EMBL" id="KEZ78515.1"/>
    </source>
</evidence>
<dbReference type="STRING" id="1304275.C41B8_04766"/>
<dbReference type="InterPro" id="IPR003509">
    <property type="entry name" value="UPF0102_YraN-like"/>
</dbReference>
<name>A0A084IP81_SALHC</name>
<dbReference type="Gene3D" id="3.40.1350.10">
    <property type="match status" value="1"/>
</dbReference>
<organism evidence="3 4">
    <name type="scientific">Salinisphaera hydrothermalis (strain C41B8)</name>
    <dbReference type="NCBI Taxonomy" id="1304275"/>
    <lineage>
        <taxon>Bacteria</taxon>
        <taxon>Pseudomonadati</taxon>
        <taxon>Pseudomonadota</taxon>
        <taxon>Gammaproteobacteria</taxon>
        <taxon>Salinisphaerales</taxon>
        <taxon>Salinisphaeraceae</taxon>
        <taxon>Salinisphaera</taxon>
    </lineage>
</organism>
<dbReference type="InterPro" id="IPR011335">
    <property type="entry name" value="Restrct_endonuc-II-like"/>
</dbReference>
<dbReference type="SUPFAM" id="SSF52980">
    <property type="entry name" value="Restriction endonuclease-like"/>
    <property type="match status" value="1"/>
</dbReference>
<dbReference type="PATRIC" id="fig|1304275.5.peg.976"/>
<evidence type="ECO:0000256" key="2">
    <source>
        <dbReference type="HAMAP-Rule" id="MF_00048"/>
    </source>
</evidence>
<evidence type="ECO:0000313" key="4">
    <source>
        <dbReference type="Proteomes" id="UP000028302"/>
    </source>
</evidence>